<dbReference type="Gene3D" id="3.40.225.10">
    <property type="entry name" value="Class II aldolase/adducin N-terminal domain"/>
    <property type="match status" value="1"/>
</dbReference>
<feature type="domain" description="Class II aldolase/adducin N-terminal" evidence="4">
    <location>
        <begin position="29"/>
        <end position="228"/>
    </location>
</feature>
<dbReference type="InterPro" id="IPR036409">
    <property type="entry name" value="Aldolase_II/adducin_N_sf"/>
</dbReference>
<dbReference type="Pfam" id="PF13561">
    <property type="entry name" value="adh_short_C2"/>
    <property type="match status" value="1"/>
</dbReference>
<keyword evidence="2" id="KW-0560">Oxidoreductase</keyword>
<dbReference type="NCBIfam" id="NF006190">
    <property type="entry name" value="PRK08324.1-4"/>
    <property type="match status" value="1"/>
</dbReference>
<reference evidence="5 6" key="1">
    <citation type="submission" date="2020-08" db="EMBL/GenBank/DDBJ databases">
        <title>Genomic Encyclopedia of Type Strains, Phase IV (KMG-IV): sequencing the most valuable type-strain genomes for metagenomic binning, comparative biology and taxonomic classification.</title>
        <authorList>
            <person name="Goeker M."/>
        </authorList>
    </citation>
    <scope>NUCLEOTIDE SEQUENCE [LARGE SCALE GENOMIC DNA]</scope>
    <source>
        <strain evidence="5 6">DSM 21458</strain>
    </source>
</reference>
<dbReference type="NCBIfam" id="TIGR02632">
    <property type="entry name" value="RhaD_aldol-ADH"/>
    <property type="match status" value="1"/>
</dbReference>
<feature type="region of interest" description="Disordered" evidence="3">
    <location>
        <begin position="1"/>
        <end position="21"/>
    </location>
</feature>
<dbReference type="Pfam" id="PF00596">
    <property type="entry name" value="Aldolase_II"/>
    <property type="match status" value="1"/>
</dbReference>
<accession>A0A841I617</accession>
<dbReference type="InterPro" id="IPR036291">
    <property type="entry name" value="NAD(P)-bd_dom_sf"/>
</dbReference>
<dbReference type="FunFam" id="3.40.50.720:FF:000084">
    <property type="entry name" value="Short-chain dehydrogenase reductase"/>
    <property type="match status" value="1"/>
</dbReference>
<dbReference type="AlphaFoldDB" id="A0A841I617"/>
<dbReference type="PANTHER" id="PTHR43669:SF8">
    <property type="entry name" value="SHORT-CHAIN TYPE DEHYDROGENASE_REDUCTASE-RELATED"/>
    <property type="match status" value="1"/>
</dbReference>
<organism evidence="5 6">
    <name type="scientific">Deinobacterium chartae</name>
    <dbReference type="NCBI Taxonomy" id="521158"/>
    <lineage>
        <taxon>Bacteria</taxon>
        <taxon>Thermotogati</taxon>
        <taxon>Deinococcota</taxon>
        <taxon>Deinococci</taxon>
        <taxon>Deinococcales</taxon>
        <taxon>Deinococcaceae</taxon>
        <taxon>Deinobacterium</taxon>
    </lineage>
</organism>
<sequence>MTSTEPRFTPQPANRWNDAEAPQGDGLAALAYRSRLLGADRSVVNIYGGNTSTKSIEKDHLGRDVTVLWVKGSGSDIASITERGFAGLKLDEVLPLFERESMSDEEMTAYLERTVFEPGRPRQSIETLLHAFVPAKHVDHTHPDAIISIACAPDGERVMREIYGERAAWVPYIRPGFELSRQIGAAVRDHPQLECVVMGKHGLVTWGNTARESYENTLRIIGEAQAYLNARRQDPPFGGPVVQTLPDEQRDALLVRLLPVLRGAMRTHAPVILQVDSSPEVLEFVNSRDAAALSQVGAACPDHLVHTKRVPLFLDWTPDDGEEALIERARAGVAAFALEYRHYFEQHRSPQDRMFPAAPRVTLVPGIGMITSGADAHGAEVSRQLYRRAIAVMRGATSLGGFVSLTAAEAYAVEYWPLELYKLAQKPAPKVLEGHVALVTGAASGIGRAIARRLAQDGAHVVIADLNAAGGQQVAEDIVSERGWQRATSVAMNVTREEQVQAAYRHAVLSYGGVDIVVNNAGIASSAPVEDTSLEMWNTNQSILSTGYFLVAREAFRIMKAQNTGGNLVFVGSKNSLAAGKNAAAYSVAKAAEIHLARCLAEEGGAHGIRVNSVLPDSVLSGSAIWDSKWRAERAATYGIREDQLEEFYRNRNTLKVNILPEDIAEAVYFFATPAASKTTGGILTVDGGVPTAYVR</sequence>
<dbReference type="InterPro" id="IPR013454">
    <property type="entry name" value="Bifunc_RhaD/ADH"/>
</dbReference>
<evidence type="ECO:0000256" key="3">
    <source>
        <dbReference type="SAM" id="MobiDB-lite"/>
    </source>
</evidence>
<proteinExistence type="inferred from homology"/>
<dbReference type="InterPro" id="IPR001303">
    <property type="entry name" value="Aldolase_II/adducin_N"/>
</dbReference>
<evidence type="ECO:0000256" key="2">
    <source>
        <dbReference type="ARBA" id="ARBA00023002"/>
    </source>
</evidence>
<dbReference type="NCBIfam" id="NF006189">
    <property type="entry name" value="PRK08324.1-3"/>
    <property type="match status" value="1"/>
</dbReference>
<protein>
    <submittedName>
        <fullName evidence="5">Rhamnulose-1-phosphate aldolase/alcohol dehydrogenase</fullName>
    </submittedName>
</protein>
<dbReference type="GO" id="GO:0016491">
    <property type="term" value="F:oxidoreductase activity"/>
    <property type="evidence" value="ECO:0007669"/>
    <property type="project" value="UniProtKB-KW"/>
</dbReference>
<comment type="caution">
    <text evidence="5">The sequence shown here is derived from an EMBL/GenBank/DDBJ whole genome shotgun (WGS) entry which is preliminary data.</text>
</comment>
<dbReference type="InterPro" id="IPR002347">
    <property type="entry name" value="SDR_fam"/>
</dbReference>
<name>A0A841I617_9DEIO</name>
<dbReference type="RefSeq" id="WP_183988455.1">
    <property type="nucleotide sequence ID" value="NZ_JACHHG010000014.1"/>
</dbReference>
<evidence type="ECO:0000259" key="4">
    <source>
        <dbReference type="SMART" id="SM01007"/>
    </source>
</evidence>
<dbReference type="Proteomes" id="UP000569951">
    <property type="component" value="Unassembled WGS sequence"/>
</dbReference>
<evidence type="ECO:0000313" key="5">
    <source>
        <dbReference type="EMBL" id="MBB6099709.1"/>
    </source>
</evidence>
<gene>
    <name evidence="5" type="ORF">HNR42_003167</name>
</gene>
<evidence type="ECO:0000256" key="1">
    <source>
        <dbReference type="ARBA" id="ARBA00006484"/>
    </source>
</evidence>
<dbReference type="PANTHER" id="PTHR43669">
    <property type="entry name" value="5-KETO-D-GLUCONATE 5-REDUCTASE"/>
    <property type="match status" value="1"/>
</dbReference>
<dbReference type="PRINTS" id="PR00081">
    <property type="entry name" value="GDHRDH"/>
</dbReference>
<evidence type="ECO:0000313" key="6">
    <source>
        <dbReference type="Proteomes" id="UP000569951"/>
    </source>
</evidence>
<dbReference type="EMBL" id="JACHHG010000014">
    <property type="protein sequence ID" value="MBB6099709.1"/>
    <property type="molecule type" value="Genomic_DNA"/>
</dbReference>
<dbReference type="SUPFAM" id="SSF53639">
    <property type="entry name" value="AraD/HMP-PK domain-like"/>
    <property type="match status" value="1"/>
</dbReference>
<dbReference type="PRINTS" id="PR00080">
    <property type="entry name" value="SDRFAMILY"/>
</dbReference>
<feature type="compositionally biased region" description="Polar residues" evidence="3">
    <location>
        <begin position="1"/>
        <end position="14"/>
    </location>
</feature>
<dbReference type="SUPFAM" id="SSF51735">
    <property type="entry name" value="NAD(P)-binding Rossmann-fold domains"/>
    <property type="match status" value="1"/>
</dbReference>
<keyword evidence="6" id="KW-1185">Reference proteome</keyword>
<dbReference type="SMART" id="SM01007">
    <property type="entry name" value="Aldolase_II"/>
    <property type="match status" value="1"/>
</dbReference>
<dbReference type="CDD" id="cd08943">
    <property type="entry name" value="R1PA_ADH_SDR_c"/>
    <property type="match status" value="1"/>
</dbReference>
<comment type="similarity">
    <text evidence="1">Belongs to the short-chain dehydrogenases/reductases (SDR) family.</text>
</comment>
<dbReference type="Gene3D" id="3.40.50.720">
    <property type="entry name" value="NAD(P)-binding Rossmann-like Domain"/>
    <property type="match status" value="1"/>
</dbReference>